<dbReference type="KEGG" id="rsa:RSal33209_0703"/>
<protein>
    <submittedName>
        <fullName evidence="1">Uncharacterized protein</fullName>
    </submittedName>
</protein>
<gene>
    <name evidence="1" type="ordered locus">RSal33209_0703</name>
</gene>
<reference evidence="2" key="1">
    <citation type="journal article" date="2008" name="J. Bacteriol.">
        <title>Genome sequence of the fish pathogen Renibacterium salmoninarum suggests reductive evolution away from an environmental Arthrobacter ancestor.</title>
        <authorList>
            <person name="Wiens G.D."/>
            <person name="Rockey D.D."/>
            <person name="Wu Z."/>
            <person name="Chang J."/>
            <person name="Levy R."/>
            <person name="Crane S."/>
            <person name="Chen D.S."/>
            <person name="Capri G.R."/>
            <person name="Burnett J.R."/>
            <person name="Sudheesh P.S."/>
            <person name="Schipma M.J."/>
            <person name="Burd H."/>
            <person name="Bhattacharyya A."/>
            <person name="Rhodes L.D."/>
            <person name="Kaul R."/>
            <person name="Strom M.S."/>
        </authorList>
    </citation>
    <scope>NUCLEOTIDE SEQUENCE [LARGE SCALE GENOMIC DNA]</scope>
    <source>
        <strain evidence="2">ATCC 33209 / DSM 20767 / JCM 11484 / NBRC 15589 / NCIMB 2235</strain>
    </source>
</reference>
<dbReference type="STRING" id="288705.RSal33209_0703"/>
<dbReference type="RefSeq" id="WP_012244149.1">
    <property type="nucleotide sequence ID" value="NC_010168.1"/>
</dbReference>
<accession>A9WQ24</accession>
<proteinExistence type="predicted"/>
<keyword evidence="2" id="KW-1185">Reference proteome</keyword>
<sequence>MPREWNKSPGLVDFLPASHCGAEGDLKTPIFTEKGMNWGGALKLTLGGGTRAWHDAERAVYIRRLDEALKFIVVPGQYWSARKTGLVFFLTAVKL</sequence>
<organism evidence="1 2">
    <name type="scientific">Renibacterium salmoninarum (strain ATCC 33209 / DSM 20767 / JCM 11484 / NBRC 15589 / NCIMB 2235)</name>
    <dbReference type="NCBI Taxonomy" id="288705"/>
    <lineage>
        <taxon>Bacteria</taxon>
        <taxon>Bacillati</taxon>
        <taxon>Actinomycetota</taxon>
        <taxon>Actinomycetes</taxon>
        <taxon>Micrococcales</taxon>
        <taxon>Micrococcaceae</taxon>
        <taxon>Renibacterium</taxon>
    </lineage>
</organism>
<name>A9WQ24_RENSM</name>
<evidence type="ECO:0000313" key="2">
    <source>
        <dbReference type="Proteomes" id="UP000002007"/>
    </source>
</evidence>
<dbReference type="AlphaFoldDB" id="A9WQ24"/>
<dbReference type="EMBL" id="CP000910">
    <property type="protein sequence ID" value="ABY22450.1"/>
    <property type="molecule type" value="Genomic_DNA"/>
</dbReference>
<evidence type="ECO:0000313" key="1">
    <source>
        <dbReference type="EMBL" id="ABY22450.1"/>
    </source>
</evidence>
<dbReference type="HOGENOM" id="CLU_2370776_0_0_11"/>
<dbReference type="Proteomes" id="UP000002007">
    <property type="component" value="Chromosome"/>
</dbReference>